<dbReference type="Gene3D" id="3.30.505.50">
    <property type="entry name" value="Sigma 54 modulation/S30EA ribosomal protein, C-terminal domain"/>
    <property type="match status" value="1"/>
</dbReference>
<feature type="domain" description="Sigma 54 modulation/S30EA ribosomal protein C-terminal" evidence="3">
    <location>
        <begin position="115"/>
        <end position="170"/>
    </location>
</feature>
<evidence type="ECO:0000259" key="3">
    <source>
        <dbReference type="Pfam" id="PF16321"/>
    </source>
</evidence>
<dbReference type="CDD" id="cd00552">
    <property type="entry name" value="RaiA"/>
    <property type="match status" value="1"/>
</dbReference>
<dbReference type="EMBL" id="DXEW01000025">
    <property type="protein sequence ID" value="HIX50561.1"/>
    <property type="molecule type" value="Genomic_DNA"/>
</dbReference>
<dbReference type="Pfam" id="PF02482">
    <property type="entry name" value="Ribosomal_S30AE"/>
    <property type="match status" value="1"/>
</dbReference>
<dbReference type="PANTHER" id="PTHR33231:SF1">
    <property type="entry name" value="30S RIBOSOMAL PROTEIN"/>
    <property type="match status" value="1"/>
</dbReference>
<dbReference type="InterPro" id="IPR036567">
    <property type="entry name" value="RHF-like"/>
</dbReference>
<dbReference type="GO" id="GO:0045900">
    <property type="term" value="P:negative regulation of translational elongation"/>
    <property type="evidence" value="ECO:0007669"/>
    <property type="project" value="TreeGrafter"/>
</dbReference>
<accession>A0A9D2AVF1</accession>
<keyword evidence="2" id="KW-0963">Cytoplasm</keyword>
<dbReference type="GO" id="GO:0043024">
    <property type="term" value="F:ribosomal small subunit binding"/>
    <property type="evidence" value="ECO:0007669"/>
    <property type="project" value="TreeGrafter"/>
</dbReference>
<evidence type="ECO:0000256" key="2">
    <source>
        <dbReference type="HAMAP-Rule" id="MF_00839"/>
    </source>
</evidence>
<dbReference type="AlphaFoldDB" id="A0A9D2AVF1"/>
<comment type="subcellular location">
    <subcellularLocation>
        <location evidence="2">Cytoplasm</location>
    </subcellularLocation>
</comment>
<comment type="subunit">
    <text evidence="2">Interacts with 100S ribosomes.</text>
</comment>
<evidence type="ECO:0000313" key="5">
    <source>
        <dbReference type="Proteomes" id="UP000886847"/>
    </source>
</evidence>
<comment type="caution">
    <text evidence="4">The sequence shown here is derived from an EMBL/GenBank/DDBJ whole genome shotgun (WGS) entry which is preliminary data.</text>
</comment>
<reference evidence="4" key="2">
    <citation type="submission" date="2021-04" db="EMBL/GenBank/DDBJ databases">
        <authorList>
            <person name="Gilroy R."/>
        </authorList>
    </citation>
    <scope>NUCLEOTIDE SEQUENCE</scope>
    <source>
        <strain evidence="4">2189</strain>
    </source>
</reference>
<dbReference type="Gene3D" id="3.30.160.100">
    <property type="entry name" value="Ribosome hibernation promotion factor-like"/>
    <property type="match status" value="1"/>
</dbReference>
<organism evidence="4 5">
    <name type="scientific">Candidatus Borkfalkia faecavium</name>
    <dbReference type="NCBI Taxonomy" id="2838508"/>
    <lineage>
        <taxon>Bacteria</taxon>
        <taxon>Bacillati</taxon>
        <taxon>Bacillota</taxon>
        <taxon>Clostridia</taxon>
        <taxon>Christensenellales</taxon>
        <taxon>Christensenellaceae</taxon>
        <taxon>Candidatus Borkfalkia</taxon>
    </lineage>
</organism>
<reference evidence="4" key="1">
    <citation type="journal article" date="2021" name="PeerJ">
        <title>Extensive microbial diversity within the chicken gut microbiome revealed by metagenomics and culture.</title>
        <authorList>
            <person name="Gilroy R."/>
            <person name="Ravi A."/>
            <person name="Getino M."/>
            <person name="Pursley I."/>
            <person name="Horton D.L."/>
            <person name="Alikhan N.F."/>
            <person name="Baker D."/>
            <person name="Gharbi K."/>
            <person name="Hall N."/>
            <person name="Watson M."/>
            <person name="Adriaenssens E.M."/>
            <person name="Foster-Nyarko E."/>
            <person name="Jarju S."/>
            <person name="Secka A."/>
            <person name="Antonio M."/>
            <person name="Oren A."/>
            <person name="Chaudhuri R.R."/>
            <person name="La Ragione R."/>
            <person name="Hildebrand F."/>
            <person name="Pallen M.J."/>
        </authorList>
    </citation>
    <scope>NUCLEOTIDE SEQUENCE</scope>
    <source>
        <strain evidence="4">2189</strain>
    </source>
</reference>
<name>A0A9D2AVF1_9FIRM</name>
<evidence type="ECO:0000256" key="1">
    <source>
        <dbReference type="ARBA" id="ARBA00022845"/>
    </source>
</evidence>
<sequence length="177" mass="20316">MRIEISEKNYKANEKLVGVVEKKVSRLGKYFDEDAVCSVYLKQEGRFAKTEVTIYYKGNMVRGEVTGDNFYDNIDAVLPKIEKQIYKHKTRLEAKLKKDAFVEKQLFFDALLPEDSSNVVKTKTFELTPMTTEEAVEQLDLLGHTFYIFQDADTGEVRVVYLRDSGDVGLLIPKKKA</sequence>
<dbReference type="GO" id="GO:0022627">
    <property type="term" value="C:cytosolic small ribosomal subunit"/>
    <property type="evidence" value="ECO:0007669"/>
    <property type="project" value="TreeGrafter"/>
</dbReference>
<dbReference type="SUPFAM" id="SSF69754">
    <property type="entry name" value="Ribosome binding protein Y (YfiA homologue)"/>
    <property type="match status" value="1"/>
</dbReference>
<dbReference type="InterPro" id="IPR032528">
    <property type="entry name" value="Ribosom_S30AE_C"/>
</dbReference>
<proteinExistence type="inferred from homology"/>
<dbReference type="Pfam" id="PF16321">
    <property type="entry name" value="Ribosom_S30AE_C"/>
    <property type="match status" value="1"/>
</dbReference>
<dbReference type="InterPro" id="IPR050574">
    <property type="entry name" value="HPF/YfiA_ribosome-assoc"/>
</dbReference>
<keyword evidence="1 2" id="KW-0810">Translation regulation</keyword>
<dbReference type="NCBIfam" id="TIGR00741">
    <property type="entry name" value="yfiA"/>
    <property type="match status" value="1"/>
</dbReference>
<evidence type="ECO:0000313" key="4">
    <source>
        <dbReference type="EMBL" id="HIX50561.1"/>
    </source>
</evidence>
<comment type="function">
    <text evidence="2">Required for dimerization of active 70S ribosomes into 100S ribosomes in stationary phase; 100S ribosomes are translationally inactive and sometimes present during exponential growth.</text>
</comment>
<dbReference type="Proteomes" id="UP000886847">
    <property type="component" value="Unassembled WGS sequence"/>
</dbReference>
<comment type="similarity">
    <text evidence="2">Belongs to the HPF/YfiA ribosome-associated protein family. Long HPF subfamily.</text>
</comment>
<dbReference type="InterPro" id="IPR038416">
    <property type="entry name" value="Ribosom_S30AE_C_sf"/>
</dbReference>
<dbReference type="PANTHER" id="PTHR33231">
    <property type="entry name" value="30S RIBOSOMAL PROTEIN"/>
    <property type="match status" value="1"/>
</dbReference>
<protein>
    <recommendedName>
        <fullName evidence="2">Ribosome hibernation promoting factor</fullName>
        <shortName evidence="2">HPF</shortName>
    </recommendedName>
</protein>
<dbReference type="InterPro" id="IPR034694">
    <property type="entry name" value="HPF_long/plastid"/>
</dbReference>
<dbReference type="InterPro" id="IPR003489">
    <property type="entry name" value="RHF/RaiA"/>
</dbReference>
<dbReference type="HAMAP" id="MF_00839">
    <property type="entry name" value="HPF"/>
    <property type="match status" value="1"/>
</dbReference>
<gene>
    <name evidence="4" type="primary">raiA</name>
    <name evidence="2" type="synonym">hpf</name>
    <name evidence="4" type="ORF">H9851_04700</name>
</gene>